<evidence type="ECO:0000313" key="7">
    <source>
        <dbReference type="Proteomes" id="UP000241394"/>
    </source>
</evidence>
<evidence type="ECO:0000256" key="4">
    <source>
        <dbReference type="SAM" id="MobiDB-lite"/>
    </source>
</evidence>
<comment type="caution">
    <text evidence="6">The sequence shown here is derived from an EMBL/GenBank/DDBJ whole genome shotgun (WGS) entry which is preliminary data.</text>
</comment>
<sequence>MAEVEEAQESSIAKEEVKEDDMESQIQRAMRSRVLYFKDQADSLTFEGVRRELEKELGLETYALDIHKRYVKQCLLECLNGGNDENDSKSSAETVEKNVDTGKGEVAGSPEKEQMKKDVKEASSDDEEKMEDSPVMGLLTEHKKTKVQTKKSQVVEKKKIPTESTIKEAVKKRASYLKANSNKITMAGVRQLLAEDLELDKNTLYPFKKFISQQVDEVLKPPKVSEPASGVKKKNTAKNSHSKASKKFSGEESSDSLNSESEEIEEVKSTKKIASKRKIQKSEEPRKRTRPAMETKESSKKQSKLVETSEENSEAGGNASEDDQSHSSAEKPVKKKEVATPAYGKRVEHLKSVIKSCGMSVPPAVYKRVKQASENKREAFLIKELEEILSREGMSTDPSEKEIKEVRKRKDRAKELEGIDMSNIVSSARRRSTTSFVAPPKPKIPVKSDGDKAEDTETSNDEGDNDDDDDDDDDVEDGDDSQSEEFNEDEDDDSE</sequence>
<accession>A0A2R6R3U5</accession>
<dbReference type="Gramene" id="PSS19919">
    <property type="protein sequence ID" value="PSS19919"/>
    <property type="gene ID" value="CEY00_Acc11513"/>
</dbReference>
<dbReference type="Proteomes" id="UP000241394">
    <property type="component" value="Chromosome LG10"/>
</dbReference>
<feature type="compositionally biased region" description="Basic and acidic residues" evidence="4">
    <location>
        <begin position="280"/>
        <end position="300"/>
    </location>
</feature>
<dbReference type="InParanoid" id="A0A2R6R3U5"/>
<feature type="compositionally biased region" description="Acidic residues" evidence="4">
    <location>
        <begin position="456"/>
        <end position="495"/>
    </location>
</feature>
<dbReference type="PANTHER" id="PTHR15410">
    <property type="entry name" value="HIRA-INTERACTING PROTEIN 3"/>
    <property type="match status" value="1"/>
</dbReference>
<feature type="domain" description="Histone chaperone" evidence="5">
    <location>
        <begin position="410"/>
        <end position="445"/>
    </location>
</feature>
<feature type="compositionally biased region" description="Basic and acidic residues" evidence="4">
    <location>
        <begin position="446"/>
        <end position="455"/>
    </location>
</feature>
<keyword evidence="7" id="KW-1185">Reference proteome</keyword>
<keyword evidence="2" id="KW-0143">Chaperone</keyword>
<dbReference type="Pfam" id="PF09649">
    <property type="entry name" value="CHZ"/>
    <property type="match status" value="1"/>
</dbReference>
<feature type="region of interest" description="Disordered" evidence="4">
    <location>
        <begin position="216"/>
        <end position="345"/>
    </location>
</feature>
<feature type="compositionally biased region" description="Basic residues" evidence="4">
    <location>
        <begin position="231"/>
        <end position="246"/>
    </location>
</feature>
<dbReference type="InterPro" id="IPR019098">
    <property type="entry name" value="Histone_chaperone_domain_CHZ"/>
</dbReference>
<feature type="region of interest" description="Disordered" evidence="4">
    <location>
        <begin position="1"/>
        <end position="25"/>
    </location>
</feature>
<keyword evidence="3" id="KW-0539">Nucleus</keyword>
<dbReference type="OMA" id="APTVYKK"/>
<gene>
    <name evidence="6" type="ORF">CEY00_Acc11513</name>
</gene>
<dbReference type="STRING" id="1590841.A0A2R6R3U5"/>
<dbReference type="FunCoup" id="A0A2R6R3U5">
    <property type="interactions" value="1653"/>
</dbReference>
<dbReference type="AlphaFoldDB" id="A0A2R6R3U5"/>
<reference evidence="6 7" key="1">
    <citation type="submission" date="2017-07" db="EMBL/GenBank/DDBJ databases">
        <title>An improved, manually edited Actinidia chinensis var. chinensis (kiwifruit) genome highlights the challenges associated with draft genomes and gene prediction in plants.</title>
        <authorList>
            <person name="Pilkington S."/>
            <person name="Crowhurst R."/>
            <person name="Hilario E."/>
            <person name="Nardozza S."/>
            <person name="Fraser L."/>
            <person name="Peng Y."/>
            <person name="Gunaseelan K."/>
            <person name="Simpson R."/>
            <person name="Tahir J."/>
            <person name="Deroles S."/>
            <person name="Templeton K."/>
            <person name="Luo Z."/>
            <person name="Davy M."/>
            <person name="Cheng C."/>
            <person name="Mcneilage M."/>
            <person name="Scaglione D."/>
            <person name="Liu Y."/>
            <person name="Zhang Q."/>
            <person name="Datson P."/>
            <person name="De Silva N."/>
            <person name="Gardiner S."/>
            <person name="Bassett H."/>
            <person name="Chagne D."/>
            <person name="Mccallum J."/>
            <person name="Dzierzon H."/>
            <person name="Deng C."/>
            <person name="Wang Y.-Y."/>
            <person name="Barron N."/>
            <person name="Manako K."/>
            <person name="Bowen J."/>
            <person name="Foster T."/>
            <person name="Erridge Z."/>
            <person name="Tiffin H."/>
            <person name="Waite C."/>
            <person name="Davies K."/>
            <person name="Grierson E."/>
            <person name="Laing W."/>
            <person name="Kirk R."/>
            <person name="Chen X."/>
            <person name="Wood M."/>
            <person name="Montefiori M."/>
            <person name="Brummell D."/>
            <person name="Schwinn K."/>
            <person name="Catanach A."/>
            <person name="Fullerton C."/>
            <person name="Li D."/>
            <person name="Meiyalaghan S."/>
            <person name="Nieuwenhuizen N."/>
            <person name="Read N."/>
            <person name="Prakash R."/>
            <person name="Hunter D."/>
            <person name="Zhang H."/>
            <person name="Mckenzie M."/>
            <person name="Knabel M."/>
            <person name="Harris A."/>
            <person name="Allan A."/>
            <person name="Chen A."/>
            <person name="Janssen B."/>
            <person name="Plunkett B."/>
            <person name="Dwamena C."/>
            <person name="Voogd C."/>
            <person name="Leif D."/>
            <person name="Lafferty D."/>
            <person name="Souleyre E."/>
            <person name="Varkonyi-Gasic E."/>
            <person name="Gambi F."/>
            <person name="Hanley J."/>
            <person name="Yao J.-L."/>
            <person name="Cheung J."/>
            <person name="David K."/>
            <person name="Warren B."/>
            <person name="Marsh K."/>
            <person name="Snowden K."/>
            <person name="Lin-Wang K."/>
            <person name="Brian L."/>
            <person name="Martinez-Sanchez M."/>
            <person name="Wang M."/>
            <person name="Ileperuma N."/>
            <person name="Macnee N."/>
            <person name="Campin R."/>
            <person name="Mcatee P."/>
            <person name="Drummond R."/>
            <person name="Espley R."/>
            <person name="Ireland H."/>
            <person name="Wu R."/>
            <person name="Atkinson R."/>
            <person name="Karunairetnam S."/>
            <person name="Bulley S."/>
            <person name="Chunkath S."/>
            <person name="Hanley Z."/>
            <person name="Storey R."/>
            <person name="Thrimawithana A."/>
            <person name="Thomson S."/>
            <person name="David C."/>
            <person name="Testolin R."/>
        </authorList>
    </citation>
    <scope>NUCLEOTIDE SEQUENCE [LARGE SCALE GENOMIC DNA]</scope>
    <source>
        <strain evidence="7">cv. Red5</strain>
        <tissue evidence="6">Young leaf</tissue>
    </source>
</reference>
<feature type="compositionally biased region" description="Basic and acidic residues" evidence="4">
    <location>
        <begin position="110"/>
        <end position="123"/>
    </location>
</feature>
<evidence type="ECO:0000259" key="5">
    <source>
        <dbReference type="SMART" id="SM01082"/>
    </source>
</evidence>
<organism evidence="6 7">
    <name type="scientific">Actinidia chinensis var. chinensis</name>
    <name type="common">Chinese soft-hair kiwi</name>
    <dbReference type="NCBI Taxonomy" id="1590841"/>
    <lineage>
        <taxon>Eukaryota</taxon>
        <taxon>Viridiplantae</taxon>
        <taxon>Streptophyta</taxon>
        <taxon>Embryophyta</taxon>
        <taxon>Tracheophyta</taxon>
        <taxon>Spermatophyta</taxon>
        <taxon>Magnoliopsida</taxon>
        <taxon>eudicotyledons</taxon>
        <taxon>Gunneridae</taxon>
        <taxon>Pentapetalae</taxon>
        <taxon>asterids</taxon>
        <taxon>Ericales</taxon>
        <taxon>Actinidiaceae</taxon>
        <taxon>Actinidia</taxon>
    </lineage>
</organism>
<comment type="subcellular location">
    <subcellularLocation>
        <location evidence="1">Nucleus</location>
    </subcellularLocation>
</comment>
<reference evidence="7" key="2">
    <citation type="journal article" date="2018" name="BMC Genomics">
        <title>A manually annotated Actinidia chinensis var. chinensis (kiwifruit) genome highlights the challenges associated with draft genomes and gene prediction in plants.</title>
        <authorList>
            <person name="Pilkington S.M."/>
            <person name="Crowhurst R."/>
            <person name="Hilario E."/>
            <person name="Nardozza S."/>
            <person name="Fraser L."/>
            <person name="Peng Y."/>
            <person name="Gunaseelan K."/>
            <person name="Simpson R."/>
            <person name="Tahir J."/>
            <person name="Deroles S.C."/>
            <person name="Templeton K."/>
            <person name="Luo Z."/>
            <person name="Davy M."/>
            <person name="Cheng C."/>
            <person name="McNeilage M."/>
            <person name="Scaglione D."/>
            <person name="Liu Y."/>
            <person name="Zhang Q."/>
            <person name="Datson P."/>
            <person name="De Silva N."/>
            <person name="Gardiner S.E."/>
            <person name="Bassett H."/>
            <person name="Chagne D."/>
            <person name="McCallum J."/>
            <person name="Dzierzon H."/>
            <person name="Deng C."/>
            <person name="Wang Y.Y."/>
            <person name="Barron L."/>
            <person name="Manako K."/>
            <person name="Bowen J."/>
            <person name="Foster T.M."/>
            <person name="Erridge Z.A."/>
            <person name="Tiffin H."/>
            <person name="Waite C.N."/>
            <person name="Davies K.M."/>
            <person name="Grierson E.P."/>
            <person name="Laing W.A."/>
            <person name="Kirk R."/>
            <person name="Chen X."/>
            <person name="Wood M."/>
            <person name="Montefiori M."/>
            <person name="Brummell D.A."/>
            <person name="Schwinn K.E."/>
            <person name="Catanach A."/>
            <person name="Fullerton C."/>
            <person name="Li D."/>
            <person name="Meiyalaghan S."/>
            <person name="Nieuwenhuizen N."/>
            <person name="Read N."/>
            <person name="Prakash R."/>
            <person name="Hunter D."/>
            <person name="Zhang H."/>
            <person name="McKenzie M."/>
            <person name="Knabel M."/>
            <person name="Harris A."/>
            <person name="Allan A.C."/>
            <person name="Gleave A."/>
            <person name="Chen A."/>
            <person name="Janssen B.J."/>
            <person name="Plunkett B."/>
            <person name="Ampomah-Dwamena C."/>
            <person name="Voogd C."/>
            <person name="Leif D."/>
            <person name="Lafferty D."/>
            <person name="Souleyre E.J.F."/>
            <person name="Varkonyi-Gasic E."/>
            <person name="Gambi F."/>
            <person name="Hanley J."/>
            <person name="Yao J.L."/>
            <person name="Cheung J."/>
            <person name="David K.M."/>
            <person name="Warren B."/>
            <person name="Marsh K."/>
            <person name="Snowden K.C."/>
            <person name="Lin-Wang K."/>
            <person name="Brian L."/>
            <person name="Martinez-Sanchez M."/>
            <person name="Wang M."/>
            <person name="Ileperuma N."/>
            <person name="Macnee N."/>
            <person name="Campin R."/>
            <person name="McAtee P."/>
            <person name="Drummond R.S.M."/>
            <person name="Espley R.V."/>
            <person name="Ireland H.S."/>
            <person name="Wu R."/>
            <person name="Atkinson R.G."/>
            <person name="Karunairetnam S."/>
            <person name="Bulley S."/>
            <person name="Chunkath S."/>
            <person name="Hanley Z."/>
            <person name="Storey R."/>
            <person name="Thrimawithana A.H."/>
            <person name="Thomson S."/>
            <person name="David C."/>
            <person name="Testolin R."/>
            <person name="Huang H."/>
            <person name="Hellens R.P."/>
            <person name="Schaffer R.J."/>
        </authorList>
    </citation>
    <scope>NUCLEOTIDE SEQUENCE [LARGE SCALE GENOMIC DNA]</scope>
    <source>
        <strain evidence="7">cv. Red5</strain>
    </source>
</reference>
<feature type="compositionally biased region" description="Basic residues" evidence="4">
    <location>
        <begin position="270"/>
        <end position="279"/>
    </location>
</feature>
<feature type="region of interest" description="Disordered" evidence="4">
    <location>
        <begin position="392"/>
        <end position="495"/>
    </location>
</feature>
<evidence type="ECO:0000256" key="3">
    <source>
        <dbReference type="ARBA" id="ARBA00023242"/>
    </source>
</evidence>
<dbReference type="EMBL" id="NKQK01000010">
    <property type="protein sequence ID" value="PSS19919.1"/>
    <property type="molecule type" value="Genomic_DNA"/>
</dbReference>
<evidence type="ECO:0000256" key="2">
    <source>
        <dbReference type="ARBA" id="ARBA00023186"/>
    </source>
</evidence>
<dbReference type="InterPro" id="IPR037647">
    <property type="entry name" value="HIRIP3"/>
</dbReference>
<feature type="region of interest" description="Disordered" evidence="4">
    <location>
        <begin position="82"/>
        <end position="137"/>
    </location>
</feature>
<protein>
    <submittedName>
        <fullName evidence="6">HIRA-interacting protein</fullName>
    </submittedName>
</protein>
<proteinExistence type="predicted"/>
<feature type="compositionally biased region" description="Basic and acidic residues" evidence="4">
    <location>
        <begin position="86"/>
        <end position="103"/>
    </location>
</feature>
<dbReference type="GO" id="GO:0005634">
    <property type="term" value="C:nucleus"/>
    <property type="evidence" value="ECO:0007669"/>
    <property type="project" value="UniProtKB-SubCell"/>
</dbReference>
<evidence type="ECO:0000313" key="6">
    <source>
        <dbReference type="EMBL" id="PSS19919.1"/>
    </source>
</evidence>
<dbReference type="SMART" id="SM01082">
    <property type="entry name" value="CHZ"/>
    <property type="match status" value="1"/>
</dbReference>
<dbReference type="PANTHER" id="PTHR15410:SF2">
    <property type="entry name" value="HIRA-INTERACTING PROTEIN 3"/>
    <property type="match status" value="1"/>
</dbReference>
<dbReference type="OrthoDB" id="514832at2759"/>
<evidence type="ECO:0000256" key="1">
    <source>
        <dbReference type="ARBA" id="ARBA00004123"/>
    </source>
</evidence>
<name>A0A2R6R3U5_ACTCC</name>
<feature type="compositionally biased region" description="Basic and acidic residues" evidence="4">
    <location>
        <begin position="323"/>
        <end position="338"/>
    </location>
</feature>